<dbReference type="Proteomes" id="UP000006693">
    <property type="component" value="Chromosome 2"/>
</dbReference>
<dbReference type="eggNOG" id="COG2079">
    <property type="taxonomic scope" value="Bacteria"/>
</dbReference>
<dbReference type="RefSeq" id="WP_004187771.1">
    <property type="nucleotide sequence ID" value="NC_006349.2"/>
</dbReference>
<dbReference type="SMR" id="A0A0H2WB06"/>
<dbReference type="Gene3D" id="1.10.4100.10">
    <property type="entry name" value="2-methylcitrate dehydratase PrpD"/>
    <property type="match status" value="1"/>
</dbReference>
<dbReference type="Pfam" id="PF03972">
    <property type="entry name" value="MmgE_PrpD_N"/>
    <property type="match status" value="1"/>
</dbReference>
<feature type="chain" id="PRO_5002600062" evidence="2">
    <location>
        <begin position="29"/>
        <end position="492"/>
    </location>
</feature>
<dbReference type="PATRIC" id="fig|243160.12.peg.5570"/>
<name>A0A0H2WB06_BURMA</name>
<evidence type="ECO:0000256" key="2">
    <source>
        <dbReference type="SAM" id="SignalP"/>
    </source>
</evidence>
<gene>
    <name evidence="5" type="ordered locus">BMAA1953</name>
</gene>
<dbReference type="PANTHER" id="PTHR16943:SF8">
    <property type="entry name" value="2-METHYLCITRATE DEHYDRATASE"/>
    <property type="match status" value="1"/>
</dbReference>
<dbReference type="AlphaFoldDB" id="A0A0H2WB06"/>
<dbReference type="InterPro" id="IPR005656">
    <property type="entry name" value="MmgE_PrpD"/>
</dbReference>
<feature type="domain" description="MmgE/PrpD C-terminal" evidence="4">
    <location>
        <begin position="304"/>
        <end position="475"/>
    </location>
</feature>
<keyword evidence="6" id="KW-1185">Reference proteome</keyword>
<proteinExistence type="inferred from homology"/>
<dbReference type="InterPro" id="IPR042183">
    <property type="entry name" value="MmgE/PrpD_sf_1"/>
</dbReference>
<dbReference type="GO" id="GO:0016829">
    <property type="term" value="F:lyase activity"/>
    <property type="evidence" value="ECO:0007669"/>
    <property type="project" value="InterPro"/>
</dbReference>
<dbReference type="HOGENOM" id="CLU_026574_3_0_4"/>
<evidence type="ECO:0000259" key="4">
    <source>
        <dbReference type="Pfam" id="PF19305"/>
    </source>
</evidence>
<dbReference type="SUPFAM" id="SSF103378">
    <property type="entry name" value="2-methylcitrate dehydratase PrpD"/>
    <property type="match status" value="1"/>
</dbReference>
<dbReference type="EMBL" id="CP000011">
    <property type="protein sequence ID" value="AAU45691.1"/>
    <property type="molecule type" value="Genomic_DNA"/>
</dbReference>
<dbReference type="InterPro" id="IPR042188">
    <property type="entry name" value="MmgE/PrpD_sf_2"/>
</dbReference>
<comment type="similarity">
    <text evidence="1">Belongs to the PrpD family.</text>
</comment>
<sequence>MNRRHFLAAAVAASLPLAATLAPRGARAQPNATQAAAPTLARQLAEYAAGLRYEDLDSATIDIVKSHLIDALGCALAALDEPPVRIARDAARSAGGGGGPSTIIGTAERTSPDLATFATGTALRYFDFNDAYAGREIGHPSDNIAACVAVAEAQHASGRELILSIALAYEIACRLMDAAAISPRGWDHTCYSLPAAALAAGKLMRMPVEALTQAVNLSLNSHLALNQTRVQQLSNWKALADADAARNAVFSTQLARAGLTGPSPIFEGEAGFFRQVSGPFELETSRFGGRGEPFRIARCFVKYYPAQGFTQTAIPAALDVASQAGDLSRIRRIDVHTTRVGYVTAGSEPEKWKPSTRETADHSLPYIVARAMLDGDIRTTSFSDAALRDPVLHALIAKIRVEEDPALTAGYPARAANRVTAHCRDGAVYAKQVDDLPGSPTRPMRREDFEAKFVKNGGARLSEQRMRAALDRLWRLDELQDVAALPPLFVAG</sequence>
<evidence type="ECO:0000256" key="1">
    <source>
        <dbReference type="ARBA" id="ARBA00006174"/>
    </source>
</evidence>
<dbReference type="PROSITE" id="PS51318">
    <property type="entry name" value="TAT"/>
    <property type="match status" value="1"/>
</dbReference>
<evidence type="ECO:0000313" key="5">
    <source>
        <dbReference type="EMBL" id="AAU45691.1"/>
    </source>
</evidence>
<keyword evidence="2" id="KW-0732">Signal</keyword>
<accession>A0A0H2WB06</accession>
<protein>
    <submittedName>
        <fullName evidence="5">MmgE/PrpD family protein</fullName>
    </submittedName>
</protein>
<dbReference type="InterPro" id="IPR045336">
    <property type="entry name" value="MmgE_PrpD_N"/>
</dbReference>
<dbReference type="Pfam" id="PF19305">
    <property type="entry name" value="MmgE_PrpD_C"/>
    <property type="match status" value="1"/>
</dbReference>
<dbReference type="GeneID" id="92977431"/>
<dbReference type="KEGG" id="bma:BMAA1953"/>
<dbReference type="InterPro" id="IPR045337">
    <property type="entry name" value="MmgE_PrpD_C"/>
</dbReference>
<feature type="domain" description="MmgE/PrpD N-terminal" evidence="3">
    <location>
        <begin position="42"/>
        <end position="283"/>
    </location>
</feature>
<dbReference type="InterPro" id="IPR006311">
    <property type="entry name" value="TAT_signal"/>
</dbReference>
<feature type="signal peptide" evidence="2">
    <location>
        <begin position="1"/>
        <end position="28"/>
    </location>
</feature>
<dbReference type="InterPro" id="IPR036148">
    <property type="entry name" value="MmgE/PrpD_sf"/>
</dbReference>
<organism evidence="5 6">
    <name type="scientific">Burkholderia mallei (strain ATCC 23344)</name>
    <dbReference type="NCBI Taxonomy" id="243160"/>
    <lineage>
        <taxon>Bacteria</taxon>
        <taxon>Pseudomonadati</taxon>
        <taxon>Pseudomonadota</taxon>
        <taxon>Betaproteobacteria</taxon>
        <taxon>Burkholderiales</taxon>
        <taxon>Burkholderiaceae</taxon>
        <taxon>Burkholderia</taxon>
        <taxon>pseudomallei group</taxon>
    </lineage>
</organism>
<reference evidence="5 6" key="1">
    <citation type="journal article" date="2004" name="Proc. Natl. Acad. Sci. U.S.A.">
        <title>Structural flexibility in the Burkholderia mallei genome.</title>
        <authorList>
            <person name="Nierman W.C."/>
            <person name="DeShazer D."/>
            <person name="Kim H.S."/>
            <person name="Tettelin H."/>
            <person name="Nelson K.E."/>
            <person name="Feldblyum T."/>
            <person name="Ulrich R.L."/>
            <person name="Ronning C.M."/>
            <person name="Brinkac L.M."/>
            <person name="Daugherty S.C."/>
            <person name="Davidsen T.D."/>
            <person name="Deboy R.T."/>
            <person name="Dimitrov G."/>
            <person name="Dodson R.J."/>
            <person name="Durkin A.S."/>
            <person name="Gwinn M.L."/>
            <person name="Haft D.H."/>
            <person name="Khouri H."/>
            <person name="Kolonay J.F."/>
            <person name="Madupu R."/>
            <person name="Mohammoud Y."/>
            <person name="Nelson W.C."/>
            <person name="Radune D."/>
            <person name="Romero C.M."/>
            <person name="Sarria S."/>
            <person name="Selengut J."/>
            <person name="Shamblin C."/>
            <person name="Sullivan S.A."/>
            <person name="White O."/>
            <person name="Yu Y."/>
            <person name="Zafar N."/>
            <person name="Zhou L."/>
            <person name="Fraser C.M."/>
        </authorList>
    </citation>
    <scope>NUCLEOTIDE SEQUENCE [LARGE SCALE GENOMIC DNA]</scope>
    <source>
        <strain evidence="5 6">ATCC 23344</strain>
    </source>
</reference>
<dbReference type="Gene3D" id="3.30.1330.120">
    <property type="entry name" value="2-methylcitrate dehydratase PrpD"/>
    <property type="match status" value="1"/>
</dbReference>
<evidence type="ECO:0000313" key="6">
    <source>
        <dbReference type="Proteomes" id="UP000006693"/>
    </source>
</evidence>
<evidence type="ECO:0000259" key="3">
    <source>
        <dbReference type="Pfam" id="PF03972"/>
    </source>
</evidence>
<dbReference type="PANTHER" id="PTHR16943">
    <property type="entry name" value="2-METHYLCITRATE DEHYDRATASE-RELATED"/>
    <property type="match status" value="1"/>
</dbReference>